<dbReference type="EMBL" id="CM002296">
    <property type="protein sequence ID" value="ESW10511.1"/>
    <property type="molecule type" value="Genomic_DNA"/>
</dbReference>
<name>V7B234_PHAVU</name>
<dbReference type="Gramene" id="ESW10511">
    <property type="protein sequence ID" value="ESW10511"/>
    <property type="gene ID" value="PHAVU_009G215900g"/>
</dbReference>
<evidence type="ECO:0000313" key="1">
    <source>
        <dbReference type="EMBL" id="ESW10511.1"/>
    </source>
</evidence>
<dbReference type="Proteomes" id="UP000000226">
    <property type="component" value="Chromosome 9"/>
</dbReference>
<dbReference type="OrthoDB" id="1434792at2759"/>
<reference evidence="2" key="1">
    <citation type="journal article" date="2014" name="Nat. Genet.">
        <title>A reference genome for common bean and genome-wide analysis of dual domestications.</title>
        <authorList>
            <person name="Schmutz J."/>
            <person name="McClean P.E."/>
            <person name="Mamidi S."/>
            <person name="Wu G.A."/>
            <person name="Cannon S.B."/>
            <person name="Grimwood J."/>
            <person name="Jenkins J."/>
            <person name="Shu S."/>
            <person name="Song Q."/>
            <person name="Chavarro C."/>
            <person name="Torres-Torres M."/>
            <person name="Geffroy V."/>
            <person name="Moghaddam S.M."/>
            <person name="Gao D."/>
            <person name="Abernathy B."/>
            <person name="Barry K."/>
            <person name="Blair M."/>
            <person name="Brick M.A."/>
            <person name="Chovatia M."/>
            <person name="Gepts P."/>
            <person name="Goodstein D.M."/>
            <person name="Gonzales M."/>
            <person name="Hellsten U."/>
            <person name="Hyten D.L."/>
            <person name="Jia G."/>
            <person name="Kelly J.D."/>
            <person name="Kudrna D."/>
            <person name="Lee R."/>
            <person name="Richard M.M."/>
            <person name="Miklas P.N."/>
            <person name="Osorno J.M."/>
            <person name="Rodrigues J."/>
            <person name="Thareau V."/>
            <person name="Urrea C.A."/>
            <person name="Wang M."/>
            <person name="Yu Y."/>
            <person name="Zhang M."/>
            <person name="Wing R.A."/>
            <person name="Cregan P.B."/>
            <person name="Rokhsar D.S."/>
            <person name="Jackson S.A."/>
        </authorList>
    </citation>
    <scope>NUCLEOTIDE SEQUENCE [LARGE SCALE GENOMIC DNA]</scope>
    <source>
        <strain evidence="2">cv. G19833</strain>
    </source>
</reference>
<dbReference type="AlphaFoldDB" id="V7B234"/>
<sequence>MRIHRHVRVFPLVLIKWITENKLNILCLQKFQDDLFNKRFLIRTDCKATPSVLTKDVQNLLYYPVFDFEIEHIKEKDNSLTPIPTDSPKSIPLDEYLEKLEINIQFSKIKILQVLTPQEWNQPLHNKNSLSRKFDPQQYSYYDYMDAWINGISLKFPRWFIKWFVDFGPLPSIFPTEINEVYSYFQQNYTFVPGYRLISFITSQAITWIVV</sequence>
<protein>
    <recommendedName>
        <fullName evidence="3">Reverse transcriptase RNase H-like domain-containing protein</fullName>
    </recommendedName>
</protein>
<accession>V7B234</accession>
<dbReference type="PANTHER" id="PTHR48434:SF1">
    <property type="entry name" value="(RAPE) HYPOTHETICAL PROTEIN"/>
    <property type="match status" value="1"/>
</dbReference>
<organism evidence="1 2">
    <name type="scientific">Phaseolus vulgaris</name>
    <name type="common">Kidney bean</name>
    <name type="synonym">French bean</name>
    <dbReference type="NCBI Taxonomy" id="3885"/>
    <lineage>
        <taxon>Eukaryota</taxon>
        <taxon>Viridiplantae</taxon>
        <taxon>Streptophyta</taxon>
        <taxon>Embryophyta</taxon>
        <taxon>Tracheophyta</taxon>
        <taxon>Spermatophyta</taxon>
        <taxon>Magnoliopsida</taxon>
        <taxon>eudicotyledons</taxon>
        <taxon>Gunneridae</taxon>
        <taxon>Pentapetalae</taxon>
        <taxon>rosids</taxon>
        <taxon>fabids</taxon>
        <taxon>Fabales</taxon>
        <taxon>Fabaceae</taxon>
        <taxon>Papilionoideae</taxon>
        <taxon>50 kb inversion clade</taxon>
        <taxon>NPAAA clade</taxon>
        <taxon>indigoferoid/millettioid clade</taxon>
        <taxon>Phaseoleae</taxon>
        <taxon>Phaseolus</taxon>
    </lineage>
</organism>
<dbReference type="PANTHER" id="PTHR48434">
    <property type="entry name" value="(RAPE) HYPOTHETICAL PROTEIN"/>
    <property type="match status" value="1"/>
</dbReference>
<evidence type="ECO:0000313" key="2">
    <source>
        <dbReference type="Proteomes" id="UP000000226"/>
    </source>
</evidence>
<proteinExistence type="predicted"/>
<keyword evidence="2" id="KW-1185">Reference proteome</keyword>
<evidence type="ECO:0008006" key="3">
    <source>
        <dbReference type="Google" id="ProtNLM"/>
    </source>
</evidence>
<gene>
    <name evidence="1" type="ORF">PHAVU_009G215900g</name>
</gene>